<dbReference type="Gene3D" id="2.20.25.90">
    <property type="entry name" value="ADC-like domains"/>
    <property type="match status" value="1"/>
</dbReference>
<dbReference type="InterPro" id="IPR006655">
    <property type="entry name" value="Mopterin_OxRdtase_prok_CS"/>
</dbReference>
<dbReference type="SMART" id="SM00926">
    <property type="entry name" value="Molybdop_Fe4S4"/>
    <property type="match status" value="1"/>
</dbReference>
<dbReference type="Gene3D" id="3.40.50.740">
    <property type="match status" value="1"/>
</dbReference>
<keyword evidence="10" id="KW-1185">Reference proteome</keyword>
<dbReference type="PANTHER" id="PTHR43742:SF6">
    <property type="entry name" value="OXIDOREDUCTASE YYAE-RELATED"/>
    <property type="match status" value="1"/>
</dbReference>
<dbReference type="InterPro" id="IPR009010">
    <property type="entry name" value="Asp_de-COase-like_dom_sf"/>
</dbReference>
<name>A0ABR9QHE8_9BACI</name>
<dbReference type="InterPro" id="IPR006963">
    <property type="entry name" value="Mopterin_OxRdtase_4Fe-4S_dom"/>
</dbReference>
<reference evidence="9 10" key="1">
    <citation type="submission" date="2020-10" db="EMBL/GenBank/DDBJ databases">
        <title>Bacillus sp. HD4P25, an endophyte from a halophyte.</title>
        <authorList>
            <person name="Sun J.-Q."/>
        </authorList>
    </citation>
    <scope>NUCLEOTIDE SEQUENCE [LARGE SCALE GENOMIC DNA]</scope>
    <source>
        <strain evidence="9 10">YIM 93174</strain>
    </source>
</reference>
<dbReference type="Pfam" id="PF04879">
    <property type="entry name" value="Molybdop_Fe4S4"/>
    <property type="match status" value="1"/>
</dbReference>
<dbReference type="Pfam" id="PF01568">
    <property type="entry name" value="Molydop_binding"/>
    <property type="match status" value="1"/>
</dbReference>
<evidence type="ECO:0000256" key="3">
    <source>
        <dbReference type="ARBA" id="ARBA00022505"/>
    </source>
</evidence>
<dbReference type="EMBL" id="JADCLJ010000018">
    <property type="protein sequence ID" value="MBE4907903.1"/>
    <property type="molecule type" value="Genomic_DNA"/>
</dbReference>
<evidence type="ECO:0000313" key="10">
    <source>
        <dbReference type="Proteomes" id="UP001516662"/>
    </source>
</evidence>
<proteinExistence type="inferred from homology"/>
<comment type="cofactor">
    <cofactor evidence="1">
        <name>Mo-bis(molybdopterin guanine dinucleotide)</name>
        <dbReference type="ChEBI" id="CHEBI:60539"/>
    </cofactor>
</comment>
<evidence type="ECO:0000256" key="1">
    <source>
        <dbReference type="ARBA" id="ARBA00001942"/>
    </source>
</evidence>
<dbReference type="InterPro" id="IPR006657">
    <property type="entry name" value="MoPterin_dinucl-bd_dom"/>
</dbReference>
<dbReference type="Gene3D" id="3.30.2070.10">
    <property type="entry name" value="Formate dehydrogenase/DMSO reductase"/>
    <property type="match status" value="1"/>
</dbReference>
<dbReference type="InterPro" id="IPR050612">
    <property type="entry name" value="Prok_Mopterin_Oxidored"/>
</dbReference>
<dbReference type="PANTHER" id="PTHR43742">
    <property type="entry name" value="TRIMETHYLAMINE-N-OXIDE REDUCTASE"/>
    <property type="match status" value="1"/>
</dbReference>
<comment type="caution">
    <text evidence="9">The sequence shown here is derived from an EMBL/GenBank/DDBJ whole genome shotgun (WGS) entry which is preliminary data.</text>
</comment>
<comment type="similarity">
    <text evidence="2">Belongs to the prokaryotic molybdopterin-containing oxidoreductase family.</text>
</comment>
<dbReference type="Proteomes" id="UP001516662">
    <property type="component" value="Unassembled WGS sequence"/>
</dbReference>
<keyword evidence="3" id="KW-0500">Molybdenum</keyword>
<dbReference type="Gene3D" id="3.40.228.10">
    <property type="entry name" value="Dimethylsulfoxide Reductase, domain 2"/>
    <property type="match status" value="1"/>
</dbReference>
<keyword evidence="4" id="KW-0479">Metal-binding</keyword>
<dbReference type="InterPro" id="IPR006656">
    <property type="entry name" value="Mopterin_OxRdtase"/>
</dbReference>
<evidence type="ECO:0000259" key="8">
    <source>
        <dbReference type="PROSITE" id="PS51669"/>
    </source>
</evidence>
<evidence type="ECO:0000256" key="4">
    <source>
        <dbReference type="ARBA" id="ARBA00022723"/>
    </source>
</evidence>
<dbReference type="Gene3D" id="2.40.40.20">
    <property type="match status" value="1"/>
</dbReference>
<protein>
    <submittedName>
        <fullName evidence="9">Molybdopterin-dependent oxidoreductase</fullName>
    </submittedName>
</protein>
<dbReference type="Pfam" id="PF00384">
    <property type="entry name" value="Molybdopterin"/>
    <property type="match status" value="1"/>
</dbReference>
<dbReference type="CDD" id="cd02766">
    <property type="entry name" value="MopB_3"/>
    <property type="match status" value="1"/>
</dbReference>
<organism evidence="9 10">
    <name type="scientific">Litchfieldia luteola</name>
    <dbReference type="NCBI Taxonomy" id="682179"/>
    <lineage>
        <taxon>Bacteria</taxon>
        <taxon>Bacillati</taxon>
        <taxon>Bacillota</taxon>
        <taxon>Bacilli</taxon>
        <taxon>Bacillales</taxon>
        <taxon>Bacillaceae</taxon>
        <taxon>Litchfieldia</taxon>
    </lineage>
</organism>
<dbReference type="PROSITE" id="PS00490">
    <property type="entry name" value="MOLYBDOPTERIN_PROK_2"/>
    <property type="match status" value="1"/>
</dbReference>
<evidence type="ECO:0000313" key="9">
    <source>
        <dbReference type="EMBL" id="MBE4907903.1"/>
    </source>
</evidence>
<evidence type="ECO:0000256" key="2">
    <source>
        <dbReference type="ARBA" id="ARBA00010312"/>
    </source>
</evidence>
<dbReference type="SUPFAM" id="SSF50692">
    <property type="entry name" value="ADC-like"/>
    <property type="match status" value="1"/>
</dbReference>
<gene>
    <name evidence="9" type="ORF">IMZ08_07545</name>
</gene>
<dbReference type="SUPFAM" id="SSF53706">
    <property type="entry name" value="Formate dehydrogenase/DMSO reductase, domains 1-3"/>
    <property type="match status" value="1"/>
</dbReference>
<accession>A0ABR9QHE8</accession>
<keyword evidence="6" id="KW-0408">Iron</keyword>
<evidence type="ECO:0000256" key="6">
    <source>
        <dbReference type="ARBA" id="ARBA00023004"/>
    </source>
</evidence>
<dbReference type="PROSITE" id="PS51669">
    <property type="entry name" value="4FE4S_MOW_BIS_MGD"/>
    <property type="match status" value="1"/>
</dbReference>
<keyword evidence="7" id="KW-0411">Iron-sulfur</keyword>
<evidence type="ECO:0000256" key="7">
    <source>
        <dbReference type="ARBA" id="ARBA00023014"/>
    </source>
</evidence>
<sequence length="664" mass="74633">MSKVISSCSLNCWDNCGFEVTVENGRVVKVDGDKNHPITKGKICGRGRMLETRTNSEERLLYPLKKENGLFKEISWEQAFQEIAEKMKGIKLEFGPLAVLHSHDYSNGGLLKSLDQRFFNCYGGVTELTGSICWGAGIEAQRWDFGNSWSHAPEDIFNSKHVVIWGRNVVRTNMHLYQYLLEVKKKGTKIIVIDPISNATAKMADHYVQIKPGMDGILALGIIKELVRLNLEDKEFINGYTIGFSDLLELVNSITFDEIVERTNVSRETISLLAKSFADRPTATFLGLGMQRYTNGGNTIRLINALVAVSGNIGISGGGSNYGNLQVGQSFDYGALTLPQKKEETRTFTMMQQAKGILEAVDPKIKMIIVTCGNPLTQVPDTNLVKKAFESVDTLVVIDQFMTDTAVLADYVLPTTTVFEEEDIYFSSMYHHYANYGPKLVDPPGEAKSDLWIWTRLAELLGFGEDFHYSRREFLQLGLGYLEEKGITLEQFLENNHVELPVDHVPWSDYRFTTPSGKFEFTSATAFEKGYNGKLSLLFPEESTNNELLEKYPYTLLTIHPMRSNHSQHYHLIESMQQIKVDISIDIARENGLSENDSVRVYNDRGEVKGIVKILENAHPTTINIDEGQWSKYGGSVNLLTPDRVSDNGLGSTLYDCLVNIEKI</sequence>
<dbReference type="RefSeq" id="WP_193535397.1">
    <property type="nucleotide sequence ID" value="NZ_JADCLJ010000018.1"/>
</dbReference>
<evidence type="ECO:0000256" key="5">
    <source>
        <dbReference type="ARBA" id="ARBA00023002"/>
    </source>
</evidence>
<feature type="domain" description="4Fe-4S Mo/W bis-MGD-type" evidence="8">
    <location>
        <begin position="1"/>
        <end position="58"/>
    </location>
</feature>
<keyword evidence="5" id="KW-0560">Oxidoreductase</keyword>